<accession>A0A2D2PYM8</accession>
<dbReference type="Proteomes" id="UP000501771">
    <property type="component" value="Segment"/>
</dbReference>
<organism evidence="1">
    <name type="scientific">Cabbage cytorhabdovirus 1</name>
    <dbReference type="NCBI Taxonomy" id="2051550"/>
    <lineage>
        <taxon>Viruses</taxon>
        <taxon>Riboviria</taxon>
        <taxon>Orthornavirae</taxon>
        <taxon>Negarnaviricota</taxon>
        <taxon>Haploviricotina</taxon>
        <taxon>Monjiviricetes</taxon>
        <taxon>Mononegavirales</taxon>
        <taxon>Rhabdoviridae</taxon>
        <taxon>Betarhabdovirinae</taxon>
        <taxon>Alphacytorhabdovirus</taxon>
        <taxon>Alphacytorhabdovirus brassicicolae</taxon>
        <taxon>Cytorhabdovirus brassicicolae</taxon>
    </lineage>
</organism>
<protein>
    <submittedName>
        <fullName evidence="1">Matrix protein</fullName>
    </submittedName>
</protein>
<dbReference type="GeneID" id="65102019"/>
<keyword evidence="2" id="KW-1185">Reference proteome</keyword>
<reference evidence="1" key="1">
    <citation type="journal article" date="2017" name="Front. Microbiol.">
        <title>Next Generation Sequencing for Detection and Discovery of Plant Viruses and Viroids: Comparison of Two Approaches.</title>
        <authorList>
            <person name="Pecman A."/>
            <person name="Kutnjak D."/>
            <person name="Gutierrez-Aguirre I."/>
            <person name="Adams I."/>
            <person name="Fox A."/>
            <person name="Boonham N."/>
            <person name="Ravnikar M."/>
        </authorList>
    </citation>
    <scope>NUCLEOTIDE SEQUENCE [LARGE SCALE GENOMIC DNA]</scope>
    <source>
        <strain evidence="1">FERA_050726</strain>
    </source>
</reference>
<dbReference type="EMBL" id="KY810772">
    <property type="protein sequence ID" value="ATS17311.1"/>
    <property type="molecule type" value="Viral_cRNA"/>
</dbReference>
<evidence type="ECO:0000313" key="2">
    <source>
        <dbReference type="Proteomes" id="UP000501771"/>
    </source>
</evidence>
<name>A0A2D2PYM8_9RHAB</name>
<proteinExistence type="predicted"/>
<dbReference type="KEGG" id="vg:65102019"/>
<dbReference type="RefSeq" id="YP_010086792.1">
    <property type="nucleotide sequence ID" value="NC_055479.1"/>
</dbReference>
<sequence>MALSTFHWYRLTFYDSVISFDIPHEKTIEDQNAATCPVLYQTAISTALNQKSGLVEIMKNLENKRVITHVSMVAHSEFFGPGTIRCSYVFPNEVFIPTRHTLDHGLVNYTKENALVAYKGLDFIANVMLKIGTAEVSPGDIKMLRGAKPNSFVGFMDDGKAIVPKKPI</sequence>
<evidence type="ECO:0000313" key="1">
    <source>
        <dbReference type="EMBL" id="ATS17311.1"/>
    </source>
</evidence>